<accession>A0A7J8WYU9</accession>
<dbReference type="AlphaFoldDB" id="A0A7J8WYU9"/>
<evidence type="ECO:0000313" key="1">
    <source>
        <dbReference type="EMBL" id="MBA0680153.1"/>
    </source>
</evidence>
<keyword evidence="2" id="KW-1185">Reference proteome</keyword>
<organism evidence="1 2">
    <name type="scientific">Gossypium aridum</name>
    <name type="common">American cotton</name>
    <name type="synonym">Erioxylum aridum</name>
    <dbReference type="NCBI Taxonomy" id="34290"/>
    <lineage>
        <taxon>Eukaryota</taxon>
        <taxon>Viridiplantae</taxon>
        <taxon>Streptophyta</taxon>
        <taxon>Embryophyta</taxon>
        <taxon>Tracheophyta</taxon>
        <taxon>Spermatophyta</taxon>
        <taxon>Magnoliopsida</taxon>
        <taxon>eudicotyledons</taxon>
        <taxon>Gunneridae</taxon>
        <taxon>Pentapetalae</taxon>
        <taxon>rosids</taxon>
        <taxon>malvids</taxon>
        <taxon>Malvales</taxon>
        <taxon>Malvaceae</taxon>
        <taxon>Malvoideae</taxon>
        <taxon>Gossypium</taxon>
    </lineage>
</organism>
<dbReference type="EMBL" id="JABFAA010000004">
    <property type="protein sequence ID" value="MBA0680153.1"/>
    <property type="molecule type" value="Genomic_DNA"/>
</dbReference>
<sequence length="18" mass="2006">MIGEPSDPFATPLEILFE</sequence>
<evidence type="ECO:0000313" key="2">
    <source>
        <dbReference type="Proteomes" id="UP000593577"/>
    </source>
</evidence>
<proteinExistence type="predicted"/>
<name>A0A7J8WYU9_GOSAI</name>
<protein>
    <submittedName>
        <fullName evidence="1">Uncharacterized protein</fullName>
    </submittedName>
</protein>
<gene>
    <name evidence="1" type="ORF">Goari_011868</name>
</gene>
<dbReference type="Proteomes" id="UP000593577">
    <property type="component" value="Unassembled WGS sequence"/>
</dbReference>
<comment type="caution">
    <text evidence="1">The sequence shown here is derived from an EMBL/GenBank/DDBJ whole genome shotgun (WGS) entry which is preliminary data.</text>
</comment>
<reference evidence="1 2" key="1">
    <citation type="journal article" date="2019" name="Genome Biol. Evol.">
        <title>Insights into the evolution of the New World diploid cottons (Gossypium, subgenus Houzingenia) based on genome sequencing.</title>
        <authorList>
            <person name="Grover C.E."/>
            <person name="Arick M.A. 2nd"/>
            <person name="Thrash A."/>
            <person name="Conover J.L."/>
            <person name="Sanders W.S."/>
            <person name="Peterson D.G."/>
            <person name="Frelichowski J.E."/>
            <person name="Scheffler J.A."/>
            <person name="Scheffler B.E."/>
            <person name="Wendel J.F."/>
        </authorList>
    </citation>
    <scope>NUCLEOTIDE SEQUENCE [LARGE SCALE GENOMIC DNA]</scope>
    <source>
        <strain evidence="1">185</strain>
        <tissue evidence="1">Leaf</tissue>
    </source>
</reference>